<dbReference type="GeneID" id="11515810"/>
<dbReference type="PROSITE" id="PS50179">
    <property type="entry name" value="VHS"/>
    <property type="match status" value="1"/>
</dbReference>
<dbReference type="InterPro" id="IPR003903">
    <property type="entry name" value="UIM_dom"/>
</dbReference>
<dbReference type="InterPro" id="IPR050670">
    <property type="entry name" value="STAM"/>
</dbReference>
<dbReference type="SMART" id="SM00288">
    <property type="entry name" value="VHS"/>
    <property type="match status" value="1"/>
</dbReference>
<gene>
    <name evidence="16" type="ORF">THITE_2110418</name>
</gene>
<dbReference type="Proteomes" id="UP000008181">
    <property type="component" value="Chromosome 1"/>
</dbReference>
<feature type="compositionally biased region" description="Pro residues" evidence="13">
    <location>
        <begin position="398"/>
        <end position="413"/>
    </location>
</feature>
<feature type="region of interest" description="Disordered" evidence="13">
    <location>
        <begin position="177"/>
        <end position="221"/>
    </location>
</feature>
<accession>G2QSR6</accession>
<feature type="compositionally biased region" description="Low complexity" evidence="13">
    <location>
        <begin position="759"/>
        <end position="785"/>
    </location>
</feature>
<evidence type="ECO:0000256" key="11">
    <source>
        <dbReference type="ARBA" id="ARBA00023136"/>
    </source>
</evidence>
<dbReference type="SUPFAM" id="SSF48464">
    <property type="entry name" value="ENTH/VHS domain"/>
    <property type="match status" value="1"/>
</dbReference>
<dbReference type="SMART" id="SM00326">
    <property type="entry name" value="SH3"/>
    <property type="match status" value="1"/>
</dbReference>
<dbReference type="GO" id="GO:0043328">
    <property type="term" value="P:protein transport to vacuole involved in ubiquitin-dependent protein catabolic process via the multivesicular body sorting pathway"/>
    <property type="evidence" value="ECO:0007669"/>
    <property type="project" value="TreeGrafter"/>
</dbReference>
<dbReference type="SUPFAM" id="SSF50044">
    <property type="entry name" value="SH3-domain"/>
    <property type="match status" value="1"/>
</dbReference>
<evidence type="ECO:0000256" key="12">
    <source>
        <dbReference type="PROSITE-ProRule" id="PRU00192"/>
    </source>
</evidence>
<dbReference type="GO" id="GO:0033565">
    <property type="term" value="C:ESCRT-0 complex"/>
    <property type="evidence" value="ECO:0007669"/>
    <property type="project" value="TreeGrafter"/>
</dbReference>
<evidence type="ECO:0000256" key="13">
    <source>
        <dbReference type="SAM" id="MobiDB-lite"/>
    </source>
</evidence>
<dbReference type="Gene3D" id="1.25.40.90">
    <property type="match status" value="1"/>
</dbReference>
<evidence type="ECO:0000256" key="9">
    <source>
        <dbReference type="ARBA" id="ARBA00022753"/>
    </source>
</evidence>
<dbReference type="EMBL" id="CP003009">
    <property type="protein sequence ID" value="AEO64349.1"/>
    <property type="molecule type" value="Genomic_DNA"/>
</dbReference>
<comment type="function">
    <text evidence="1">Component of the ESCRT-0 complex which is the sorting receptor for ubiquitinated cargo proteins at the multivesicular body (MVB).</text>
</comment>
<evidence type="ECO:0000256" key="5">
    <source>
        <dbReference type="ARBA" id="ARBA00017923"/>
    </source>
</evidence>
<dbReference type="GO" id="GO:0043130">
    <property type="term" value="F:ubiquitin binding"/>
    <property type="evidence" value="ECO:0007669"/>
    <property type="project" value="InterPro"/>
</dbReference>
<comment type="subunit">
    <text evidence="4">Component of the ESCRT-0 complex composed of HSE1 and VPS27.</text>
</comment>
<evidence type="ECO:0000313" key="17">
    <source>
        <dbReference type="Proteomes" id="UP000008181"/>
    </source>
</evidence>
<evidence type="ECO:0000256" key="1">
    <source>
        <dbReference type="ARBA" id="ARBA00002654"/>
    </source>
</evidence>
<dbReference type="CDD" id="cd21386">
    <property type="entry name" value="GAT_Hse1"/>
    <property type="match status" value="1"/>
</dbReference>
<feature type="region of interest" description="Disordered" evidence="13">
    <location>
        <begin position="376"/>
        <end position="785"/>
    </location>
</feature>
<evidence type="ECO:0000256" key="2">
    <source>
        <dbReference type="ARBA" id="ARBA00004125"/>
    </source>
</evidence>
<feature type="compositionally biased region" description="Pro residues" evidence="13">
    <location>
        <begin position="465"/>
        <end position="480"/>
    </location>
</feature>
<proteinExistence type="inferred from homology"/>
<dbReference type="InterPro" id="IPR002014">
    <property type="entry name" value="VHS_dom"/>
</dbReference>
<dbReference type="Gene3D" id="2.30.30.40">
    <property type="entry name" value="SH3 Domains"/>
    <property type="match status" value="1"/>
</dbReference>
<evidence type="ECO:0000256" key="3">
    <source>
        <dbReference type="ARBA" id="ARBA00009666"/>
    </source>
</evidence>
<dbReference type="CDD" id="cd11805">
    <property type="entry name" value="SH3_GRB2_like_C"/>
    <property type="match status" value="1"/>
</dbReference>
<dbReference type="AlphaFoldDB" id="G2QSR6"/>
<dbReference type="KEGG" id="ttt:THITE_2110418"/>
<dbReference type="HOGENOM" id="CLU_010104_1_0_1"/>
<dbReference type="InterPro" id="IPR004152">
    <property type="entry name" value="GAT_dom"/>
</dbReference>
<dbReference type="PROSITE" id="PS50002">
    <property type="entry name" value="SH3"/>
    <property type="match status" value="1"/>
</dbReference>
<dbReference type="CDD" id="cd16978">
    <property type="entry name" value="VHS_HSE1"/>
    <property type="match status" value="1"/>
</dbReference>
<dbReference type="RefSeq" id="XP_003650685.1">
    <property type="nucleotide sequence ID" value="XM_003650637.1"/>
</dbReference>
<dbReference type="PROSITE" id="PS50330">
    <property type="entry name" value="UIM"/>
    <property type="match status" value="1"/>
</dbReference>
<evidence type="ECO:0000259" key="14">
    <source>
        <dbReference type="PROSITE" id="PS50002"/>
    </source>
</evidence>
<feature type="compositionally biased region" description="Pro residues" evidence="13">
    <location>
        <begin position="429"/>
        <end position="450"/>
    </location>
</feature>
<keyword evidence="11" id="KW-0472">Membrane</keyword>
<dbReference type="PRINTS" id="PR00452">
    <property type="entry name" value="SH3DOMAIN"/>
</dbReference>
<feature type="compositionally biased region" description="Low complexity" evidence="13">
    <location>
        <begin position="185"/>
        <end position="220"/>
    </location>
</feature>
<keyword evidence="10" id="KW-0653">Protein transport</keyword>
<comment type="subcellular location">
    <subcellularLocation>
        <location evidence="2">Endosome membrane</location>
        <topology evidence="2">Peripheral membrane protein</topology>
        <orientation evidence="2">Cytoplasmic side</orientation>
    </subcellularLocation>
</comment>
<evidence type="ECO:0000256" key="7">
    <source>
        <dbReference type="ARBA" id="ARBA00022443"/>
    </source>
</evidence>
<keyword evidence="17" id="KW-1185">Reference proteome</keyword>
<keyword evidence="7 12" id="KW-0728">SH3 domain</keyword>
<dbReference type="Pfam" id="PF00790">
    <property type="entry name" value="VHS"/>
    <property type="match status" value="1"/>
</dbReference>
<protein>
    <recommendedName>
        <fullName evidence="5">Class E vacuolar protein-sorting machinery protein HSE1</fullName>
    </recommendedName>
    <alternativeName>
        <fullName evidence="6">Class E vacuolar protein-sorting machinery protein hse1</fullName>
    </alternativeName>
</protein>
<feature type="compositionally biased region" description="Low complexity" evidence="13">
    <location>
        <begin position="713"/>
        <end position="735"/>
    </location>
</feature>
<dbReference type="PANTHER" id="PTHR45929">
    <property type="entry name" value="JAK PATHWAY SIGNAL TRANSDUCTION ADAPTOR MOLECULE"/>
    <property type="match status" value="1"/>
</dbReference>
<feature type="compositionally biased region" description="Low complexity" evidence="13">
    <location>
        <begin position="583"/>
        <end position="594"/>
    </location>
</feature>
<dbReference type="PRINTS" id="PR01887">
    <property type="entry name" value="SPECTRNALPHA"/>
</dbReference>
<name>G2QSR6_THETT</name>
<comment type="similarity">
    <text evidence="3">Belongs to the STAM family.</text>
</comment>
<dbReference type="Pfam" id="PF00018">
    <property type="entry name" value="SH3_1"/>
    <property type="match status" value="1"/>
</dbReference>
<feature type="compositionally biased region" description="Polar residues" evidence="13">
    <location>
        <begin position="514"/>
        <end position="551"/>
    </location>
</feature>
<dbReference type="Gene3D" id="1.20.5.1940">
    <property type="match status" value="1"/>
</dbReference>
<dbReference type="Pfam" id="PF03127">
    <property type="entry name" value="GAT"/>
    <property type="match status" value="1"/>
</dbReference>
<evidence type="ECO:0000256" key="8">
    <source>
        <dbReference type="ARBA" id="ARBA00022448"/>
    </source>
</evidence>
<dbReference type="GO" id="GO:0035091">
    <property type="term" value="F:phosphatidylinositol binding"/>
    <property type="evidence" value="ECO:0007669"/>
    <property type="project" value="InterPro"/>
</dbReference>
<dbReference type="STRING" id="578455.G2QSR6"/>
<feature type="compositionally biased region" description="Pro residues" evidence="13">
    <location>
        <begin position="668"/>
        <end position="683"/>
    </location>
</feature>
<dbReference type="GO" id="GO:0010008">
    <property type="term" value="C:endosome membrane"/>
    <property type="evidence" value="ECO:0007669"/>
    <property type="project" value="UniProtKB-SubCell"/>
</dbReference>
<evidence type="ECO:0000256" key="4">
    <source>
        <dbReference type="ARBA" id="ARBA00011446"/>
    </source>
</evidence>
<feature type="compositionally biased region" description="Low complexity" evidence="13">
    <location>
        <begin position="615"/>
        <end position="637"/>
    </location>
</feature>
<feature type="compositionally biased region" description="Gly residues" evidence="13">
    <location>
        <begin position="736"/>
        <end position="758"/>
    </location>
</feature>
<organism evidence="16 17">
    <name type="scientific">Thermothielavioides terrestris (strain ATCC 38088 / NRRL 8126)</name>
    <name type="common">Thielavia terrestris</name>
    <dbReference type="NCBI Taxonomy" id="578455"/>
    <lineage>
        <taxon>Eukaryota</taxon>
        <taxon>Fungi</taxon>
        <taxon>Dikarya</taxon>
        <taxon>Ascomycota</taxon>
        <taxon>Pezizomycotina</taxon>
        <taxon>Sordariomycetes</taxon>
        <taxon>Sordariomycetidae</taxon>
        <taxon>Sordariales</taxon>
        <taxon>Chaetomiaceae</taxon>
        <taxon>Thermothielavioides</taxon>
        <taxon>Thermothielavioides terrestris</taxon>
    </lineage>
</organism>
<dbReference type="eggNOG" id="KOG2199">
    <property type="taxonomic scope" value="Eukaryota"/>
</dbReference>
<dbReference type="InterPro" id="IPR001452">
    <property type="entry name" value="SH3_domain"/>
</dbReference>
<evidence type="ECO:0000256" key="10">
    <source>
        <dbReference type="ARBA" id="ARBA00022927"/>
    </source>
</evidence>
<feature type="domain" description="VHS" evidence="15">
    <location>
        <begin position="17"/>
        <end position="146"/>
    </location>
</feature>
<sequence>MFRAAAAGPYDEAINKATDENLTSEDWGAIMEVCDRVSGDQNGPKESVQSLIKRLAHRNANVQLYTLEVANALSQNCGKNMHRELSSRAFTDALLKLANDRNTHHQVKAKILERMKEWSDMFKSDPDLGIMYDAYYRLKQSNPTLQPPSAPQKNSLTELDRQKEEEELQMALKLSLQEEERKKQAAQAAQAAAGPSAAVGGSGQQQQQQQAAPGQPVPSGTTAATVSRVRALYDFVPSEPGELEFKKGDVIAVLESVYKDWWRGSLRGKTGIFPLNYVEKLTDPTPDELQREAQMEAEVFAEIKNVEKLLTLLSASNTAPREEDNEEISKLYHQTLAIRPKLIKLIEKYSQKKDDFTQLNEKFIKARRDYEALLESSMSHPPGPTYHQYAMRPQIPQGYPPPGQGYGAPPQPQDPQRFYNPAPAQEPSQYPPSSPPPSSFQRPGPGPGSAPAPFYVAGAEVPSQPSHPPVQTPQQPPPQPQYAQRPPEQRVPSGGKQPAPLHTSASPPPAMQYTPYQAPQASARPQSTYGSGPQELSTSVYDSPIAPQTVNPAAPYPSSAYTPPDEDPYTAAASTNITPPGAPSVTTPPVSAPSAPSPDHRHPSYGHLPSPTHTQPQYTPYAPSQPQQQQQQQPAAGAYGGAYGAAAAADGPHPHAPHHQQHGQSRPAPGPGPAPLSPPPLQPSGPAYDARQTLPSRTAAGGAGQQQQHHHPSQPSQPQYKAYVPPGSGQAPGQASGLGLGSGSGWGVGSDPAGGGAAQGSSSSSSPPPAAAAAGVSAPSPAPAGVAEGYYRTAAY</sequence>
<evidence type="ECO:0000313" key="16">
    <source>
        <dbReference type="EMBL" id="AEO64349.1"/>
    </source>
</evidence>
<keyword evidence="8" id="KW-0813">Transport</keyword>
<reference evidence="16 17" key="1">
    <citation type="journal article" date="2011" name="Nat. Biotechnol.">
        <title>Comparative genomic analysis of the thermophilic biomass-degrading fungi Myceliophthora thermophila and Thielavia terrestris.</title>
        <authorList>
            <person name="Berka R.M."/>
            <person name="Grigoriev I.V."/>
            <person name="Otillar R."/>
            <person name="Salamov A."/>
            <person name="Grimwood J."/>
            <person name="Reid I."/>
            <person name="Ishmael N."/>
            <person name="John T."/>
            <person name="Darmond C."/>
            <person name="Moisan M.-C."/>
            <person name="Henrissat B."/>
            <person name="Coutinho P.M."/>
            <person name="Lombard V."/>
            <person name="Natvig D.O."/>
            <person name="Lindquist E."/>
            <person name="Schmutz J."/>
            <person name="Lucas S."/>
            <person name="Harris P."/>
            <person name="Powlowski J."/>
            <person name="Bellemare A."/>
            <person name="Taylor D."/>
            <person name="Butler G."/>
            <person name="de Vries R.P."/>
            <person name="Allijn I.E."/>
            <person name="van den Brink J."/>
            <person name="Ushinsky S."/>
            <person name="Storms R."/>
            <person name="Powell A.J."/>
            <person name="Paulsen I.T."/>
            <person name="Elbourne L.D.H."/>
            <person name="Baker S.E."/>
            <person name="Magnuson J."/>
            <person name="LaBoissiere S."/>
            <person name="Clutterbuck A.J."/>
            <person name="Martinez D."/>
            <person name="Wogulis M."/>
            <person name="de Leon A.L."/>
            <person name="Rey M.W."/>
            <person name="Tsang A."/>
        </authorList>
    </citation>
    <scope>NUCLEOTIDE SEQUENCE [LARGE SCALE GENOMIC DNA]</scope>
    <source>
        <strain evidence="17">ATCC 38088 / NRRL 8126</strain>
    </source>
</reference>
<dbReference type="FunFam" id="2.30.30.40:FF:000072">
    <property type="entry name" value="Unconventional Myosin IB"/>
    <property type="match status" value="1"/>
</dbReference>
<dbReference type="PANTHER" id="PTHR45929:SF3">
    <property type="entry name" value="JAK PATHWAY SIGNAL TRANSDUCTION ADAPTOR MOLECULE"/>
    <property type="match status" value="1"/>
</dbReference>
<feature type="compositionally biased region" description="Low complexity" evidence="13">
    <location>
        <begin position="552"/>
        <end position="563"/>
    </location>
</feature>
<dbReference type="InterPro" id="IPR008942">
    <property type="entry name" value="ENTH_VHS"/>
</dbReference>
<dbReference type="OrthoDB" id="10255964at2759"/>
<dbReference type="InterPro" id="IPR036028">
    <property type="entry name" value="SH3-like_dom_sf"/>
</dbReference>
<keyword evidence="9" id="KW-0967">Endosome</keyword>
<evidence type="ECO:0000259" key="15">
    <source>
        <dbReference type="PROSITE" id="PS50179"/>
    </source>
</evidence>
<evidence type="ECO:0000256" key="6">
    <source>
        <dbReference type="ARBA" id="ARBA00018978"/>
    </source>
</evidence>
<feature type="domain" description="SH3" evidence="14">
    <location>
        <begin position="224"/>
        <end position="283"/>
    </location>
</feature>